<comment type="caution">
    <text evidence="1">The sequence shown here is derived from an EMBL/GenBank/DDBJ whole genome shotgun (WGS) entry which is preliminary data.</text>
</comment>
<dbReference type="AlphaFoldDB" id="A0A0F9FP62"/>
<reference evidence="1" key="1">
    <citation type="journal article" date="2015" name="Nature">
        <title>Complex archaea that bridge the gap between prokaryotes and eukaryotes.</title>
        <authorList>
            <person name="Spang A."/>
            <person name="Saw J.H."/>
            <person name="Jorgensen S.L."/>
            <person name="Zaremba-Niedzwiedzka K."/>
            <person name="Martijn J."/>
            <person name="Lind A.E."/>
            <person name="van Eijk R."/>
            <person name="Schleper C."/>
            <person name="Guy L."/>
            <person name="Ettema T.J."/>
        </authorList>
    </citation>
    <scope>NUCLEOTIDE SEQUENCE</scope>
</reference>
<name>A0A0F9FP62_9ZZZZ</name>
<dbReference type="EMBL" id="LAZR01029603">
    <property type="protein sequence ID" value="KKL59095.1"/>
    <property type="molecule type" value="Genomic_DNA"/>
</dbReference>
<accession>A0A0F9FP62</accession>
<organism evidence="1">
    <name type="scientific">marine sediment metagenome</name>
    <dbReference type="NCBI Taxonomy" id="412755"/>
    <lineage>
        <taxon>unclassified sequences</taxon>
        <taxon>metagenomes</taxon>
        <taxon>ecological metagenomes</taxon>
    </lineage>
</organism>
<feature type="non-terminal residue" evidence="1">
    <location>
        <position position="99"/>
    </location>
</feature>
<protein>
    <submittedName>
        <fullName evidence="1">Uncharacterized protein</fullName>
    </submittedName>
</protein>
<evidence type="ECO:0000313" key="1">
    <source>
        <dbReference type="EMBL" id="KKL59095.1"/>
    </source>
</evidence>
<gene>
    <name evidence="1" type="ORF">LCGC14_2218820</name>
</gene>
<proteinExistence type="predicted"/>
<sequence length="99" mass="10811">MVVGFTLRNGRSVTEHIAKRVTAEVVPTGAFRPVEGFMALSPKERKVVAALVLHHGDREAILESVEMAEDEMECVVGPSVLDAVAYYQNDLMALEKALV</sequence>